<dbReference type="GO" id="GO:0022857">
    <property type="term" value="F:transmembrane transporter activity"/>
    <property type="evidence" value="ECO:0007669"/>
    <property type="project" value="InterPro"/>
</dbReference>
<evidence type="ECO:0000313" key="12">
    <source>
        <dbReference type="Proteomes" id="UP000886887"/>
    </source>
</evidence>
<evidence type="ECO:0000256" key="4">
    <source>
        <dbReference type="ARBA" id="ARBA00022475"/>
    </source>
</evidence>
<evidence type="ECO:0000256" key="7">
    <source>
        <dbReference type="ARBA" id="ARBA00022989"/>
    </source>
</evidence>
<dbReference type="SUPFAM" id="SSF161098">
    <property type="entry name" value="MetI-like"/>
    <property type="match status" value="1"/>
</dbReference>
<dbReference type="Gene3D" id="1.10.3720.10">
    <property type="entry name" value="MetI-like"/>
    <property type="match status" value="1"/>
</dbReference>
<dbReference type="FunFam" id="1.10.3720.10:FF:000033">
    <property type="entry name" value="Polar amino acid ABC transporter permease"/>
    <property type="match status" value="1"/>
</dbReference>
<feature type="domain" description="ABC transmembrane type-1" evidence="10">
    <location>
        <begin position="22"/>
        <end position="210"/>
    </location>
</feature>
<sequence>MFSLEALWTILSTKLPVFMEGVVVTIQLAAWTVVGGSLLGILVALLRLSRVRVLRVLSGAYIEFLRGTPMLVQVLIVYYGLPQLGVRLPRMTAGILALVINSGAYMAEIVRSGIQAIDVGQTEASRSLGMTQVQTMLYIILPQALKNILPAIGNEFVVIIKESSILYTIGIYELTYQANKLASTNFRYLETLTVSALIYFVLTFTTSKLLGLLERRMKRADR</sequence>
<evidence type="ECO:0000256" key="6">
    <source>
        <dbReference type="ARBA" id="ARBA00022970"/>
    </source>
</evidence>
<reference evidence="11" key="2">
    <citation type="journal article" date="2021" name="PeerJ">
        <title>Extensive microbial diversity within the chicken gut microbiome revealed by metagenomics and culture.</title>
        <authorList>
            <person name="Gilroy R."/>
            <person name="Ravi A."/>
            <person name="Getino M."/>
            <person name="Pursley I."/>
            <person name="Horton D.L."/>
            <person name="Alikhan N.F."/>
            <person name="Baker D."/>
            <person name="Gharbi K."/>
            <person name="Hall N."/>
            <person name="Watson M."/>
            <person name="Adriaenssens E.M."/>
            <person name="Foster-Nyarko E."/>
            <person name="Jarju S."/>
            <person name="Secka A."/>
            <person name="Antonio M."/>
            <person name="Oren A."/>
            <person name="Chaudhuri R.R."/>
            <person name="La Ragione R."/>
            <person name="Hildebrand F."/>
            <person name="Pallen M.J."/>
        </authorList>
    </citation>
    <scope>NUCLEOTIDE SEQUENCE</scope>
    <source>
        <strain evidence="11">ChiSxjej2B14-6234</strain>
    </source>
</reference>
<keyword evidence="8 9" id="KW-0472">Membrane</keyword>
<accession>A0A9D1CR82</accession>
<dbReference type="InterPro" id="IPR000515">
    <property type="entry name" value="MetI-like"/>
</dbReference>
<evidence type="ECO:0000256" key="8">
    <source>
        <dbReference type="ARBA" id="ARBA00023136"/>
    </source>
</evidence>
<dbReference type="PROSITE" id="PS50928">
    <property type="entry name" value="ABC_TM1"/>
    <property type="match status" value="1"/>
</dbReference>
<dbReference type="GO" id="GO:0043190">
    <property type="term" value="C:ATP-binding cassette (ABC) transporter complex"/>
    <property type="evidence" value="ECO:0007669"/>
    <property type="project" value="InterPro"/>
</dbReference>
<dbReference type="PANTHER" id="PTHR30614">
    <property type="entry name" value="MEMBRANE COMPONENT OF AMINO ACID ABC TRANSPORTER"/>
    <property type="match status" value="1"/>
</dbReference>
<dbReference type="PANTHER" id="PTHR30614:SF20">
    <property type="entry name" value="GLUTAMINE TRANSPORT SYSTEM PERMEASE PROTEIN GLNP"/>
    <property type="match status" value="1"/>
</dbReference>
<comment type="subcellular location">
    <subcellularLocation>
        <location evidence="1 9">Cell membrane</location>
        <topology evidence="1 9">Multi-pass membrane protein</topology>
    </subcellularLocation>
</comment>
<evidence type="ECO:0000256" key="9">
    <source>
        <dbReference type="RuleBase" id="RU363032"/>
    </source>
</evidence>
<dbReference type="Proteomes" id="UP000886887">
    <property type="component" value="Unassembled WGS sequence"/>
</dbReference>
<name>A0A9D1CR82_9FIRM</name>
<feature type="transmembrane region" description="Helical" evidence="9">
    <location>
        <begin position="60"/>
        <end position="81"/>
    </location>
</feature>
<dbReference type="Pfam" id="PF00528">
    <property type="entry name" value="BPD_transp_1"/>
    <property type="match status" value="1"/>
</dbReference>
<feature type="transmembrane region" description="Helical" evidence="9">
    <location>
        <begin position="28"/>
        <end position="48"/>
    </location>
</feature>
<keyword evidence="3 9" id="KW-0813">Transport</keyword>
<comment type="similarity">
    <text evidence="2">Belongs to the binding-protein-dependent transport system permease family. HisMQ subfamily.</text>
</comment>
<reference evidence="11" key="1">
    <citation type="submission" date="2020-10" db="EMBL/GenBank/DDBJ databases">
        <authorList>
            <person name="Gilroy R."/>
        </authorList>
    </citation>
    <scope>NUCLEOTIDE SEQUENCE</scope>
    <source>
        <strain evidence="11">ChiSxjej2B14-6234</strain>
    </source>
</reference>
<evidence type="ECO:0000256" key="2">
    <source>
        <dbReference type="ARBA" id="ARBA00010072"/>
    </source>
</evidence>
<dbReference type="AlphaFoldDB" id="A0A9D1CR82"/>
<dbReference type="NCBIfam" id="TIGR01726">
    <property type="entry name" value="HEQRo_perm_3TM"/>
    <property type="match status" value="1"/>
</dbReference>
<evidence type="ECO:0000256" key="3">
    <source>
        <dbReference type="ARBA" id="ARBA00022448"/>
    </source>
</evidence>
<comment type="caution">
    <text evidence="11">The sequence shown here is derived from an EMBL/GenBank/DDBJ whole genome shotgun (WGS) entry which is preliminary data.</text>
</comment>
<organism evidence="11 12">
    <name type="scientific">Candidatus Onthenecus intestinigallinarum</name>
    <dbReference type="NCBI Taxonomy" id="2840875"/>
    <lineage>
        <taxon>Bacteria</taxon>
        <taxon>Bacillati</taxon>
        <taxon>Bacillota</taxon>
        <taxon>Clostridia</taxon>
        <taxon>Eubacteriales</taxon>
        <taxon>Candidatus Onthenecus</taxon>
    </lineage>
</organism>
<evidence type="ECO:0000256" key="5">
    <source>
        <dbReference type="ARBA" id="ARBA00022692"/>
    </source>
</evidence>
<proteinExistence type="inferred from homology"/>
<dbReference type="InterPro" id="IPR043429">
    <property type="entry name" value="ArtM/GltK/GlnP/TcyL/YhdX-like"/>
</dbReference>
<dbReference type="CDD" id="cd06261">
    <property type="entry name" value="TM_PBP2"/>
    <property type="match status" value="1"/>
</dbReference>
<dbReference type="EMBL" id="DVFJ01000031">
    <property type="protein sequence ID" value="HIQ72292.1"/>
    <property type="molecule type" value="Genomic_DNA"/>
</dbReference>
<dbReference type="InterPro" id="IPR035906">
    <property type="entry name" value="MetI-like_sf"/>
</dbReference>
<keyword evidence="6" id="KW-0029">Amino-acid transport</keyword>
<evidence type="ECO:0000256" key="1">
    <source>
        <dbReference type="ARBA" id="ARBA00004651"/>
    </source>
</evidence>
<dbReference type="GO" id="GO:0006865">
    <property type="term" value="P:amino acid transport"/>
    <property type="evidence" value="ECO:0007669"/>
    <property type="project" value="UniProtKB-KW"/>
</dbReference>
<keyword evidence="7 9" id="KW-1133">Transmembrane helix</keyword>
<dbReference type="InterPro" id="IPR010065">
    <property type="entry name" value="AA_ABC_transptr_permease_3TM"/>
</dbReference>
<evidence type="ECO:0000259" key="10">
    <source>
        <dbReference type="PROSITE" id="PS50928"/>
    </source>
</evidence>
<gene>
    <name evidence="11" type="ORF">IAB73_08820</name>
</gene>
<protein>
    <submittedName>
        <fullName evidence="11">Amino acid ABC transporter permease</fullName>
    </submittedName>
</protein>
<keyword evidence="4" id="KW-1003">Cell membrane</keyword>
<keyword evidence="5 9" id="KW-0812">Transmembrane</keyword>
<feature type="transmembrane region" description="Helical" evidence="9">
    <location>
        <begin position="192"/>
        <end position="213"/>
    </location>
</feature>
<evidence type="ECO:0000313" key="11">
    <source>
        <dbReference type="EMBL" id="HIQ72292.1"/>
    </source>
</evidence>